<gene>
    <name evidence="1" type="ORF">AOZ06_09050</name>
</gene>
<evidence type="ECO:0000313" key="2">
    <source>
        <dbReference type="Proteomes" id="UP000063699"/>
    </source>
</evidence>
<dbReference type="OrthoDB" id="3678420at2"/>
<protein>
    <recommendedName>
        <fullName evidence="3">Methyltransferase type 11 domain-containing protein</fullName>
    </recommendedName>
</protein>
<reference evidence="1 2" key="1">
    <citation type="submission" date="2015-07" db="EMBL/GenBank/DDBJ databases">
        <title>Genome sequencing of Kibdelosporangium phytohabitans.</title>
        <authorList>
            <person name="Qin S."/>
            <person name="Xing K."/>
        </authorList>
    </citation>
    <scope>NUCLEOTIDE SEQUENCE [LARGE SCALE GENOMIC DNA]</scope>
    <source>
        <strain evidence="1 2">KLBMP1111</strain>
    </source>
</reference>
<dbReference type="KEGG" id="kphy:AOZ06_09050"/>
<dbReference type="SUPFAM" id="SSF53335">
    <property type="entry name" value="S-adenosyl-L-methionine-dependent methyltransferases"/>
    <property type="match status" value="1"/>
</dbReference>
<evidence type="ECO:0008006" key="3">
    <source>
        <dbReference type="Google" id="ProtNLM"/>
    </source>
</evidence>
<dbReference type="STRING" id="860235.AOZ06_09050"/>
<keyword evidence="2" id="KW-1185">Reference proteome</keyword>
<accession>A0A0N7F2X6</accession>
<organism evidence="1 2">
    <name type="scientific">Kibdelosporangium phytohabitans</name>
    <dbReference type="NCBI Taxonomy" id="860235"/>
    <lineage>
        <taxon>Bacteria</taxon>
        <taxon>Bacillati</taxon>
        <taxon>Actinomycetota</taxon>
        <taxon>Actinomycetes</taxon>
        <taxon>Pseudonocardiales</taxon>
        <taxon>Pseudonocardiaceae</taxon>
        <taxon>Kibdelosporangium</taxon>
    </lineage>
</organism>
<dbReference type="EMBL" id="CP012752">
    <property type="protein sequence ID" value="ALG07055.1"/>
    <property type="molecule type" value="Genomic_DNA"/>
</dbReference>
<name>A0A0N7F2X6_9PSEU</name>
<dbReference type="Gene3D" id="2.20.130.10">
    <property type="entry name" value="CAC2371-like domains"/>
    <property type="match status" value="1"/>
</dbReference>
<dbReference type="Gene3D" id="3.40.50.150">
    <property type="entry name" value="Vaccinia Virus protein VP39"/>
    <property type="match status" value="1"/>
</dbReference>
<sequence length="191" mass="20649">MFPLRILQRDVKSEVEQIAGILEPCAVTGTLAYLPALTARGFQAAPAGPADAMVLMSEIGGLIGNDSIRAALTAAHARLRPGGILVFDVLDGESVLTASLPLRGLVEEASLLCGHSSDVRTGEQVYELNLRTWRLMGEQVVSQTAETRLIRYFLPRELRLLLSVCGFTQLGAEPFTDPALAWFRLVSASRT</sequence>
<proteinExistence type="predicted"/>
<dbReference type="AlphaFoldDB" id="A0A0N7F2X6"/>
<evidence type="ECO:0000313" key="1">
    <source>
        <dbReference type="EMBL" id="ALG07055.1"/>
    </source>
</evidence>
<dbReference type="Proteomes" id="UP000063699">
    <property type="component" value="Chromosome"/>
</dbReference>
<dbReference type="InterPro" id="IPR029063">
    <property type="entry name" value="SAM-dependent_MTases_sf"/>
</dbReference>
<dbReference type="RefSeq" id="WP_054289026.1">
    <property type="nucleotide sequence ID" value="NZ_CP012752.1"/>
</dbReference>